<dbReference type="AlphaFoldDB" id="A0A4D6KGC7"/>
<accession>A0A4D6KGC7</accession>
<reference evidence="2 3" key="2">
    <citation type="submission" date="2019-04" db="EMBL/GenBank/DDBJ databases">
        <authorList>
            <person name="Yang S."/>
            <person name="Wei W."/>
        </authorList>
    </citation>
    <scope>NUCLEOTIDE SEQUENCE [LARGE SCALE GENOMIC DNA]</scope>
    <source>
        <strain evidence="3">ZP60</strain>
    </source>
</reference>
<name>A0A4D6KGC7_9EURY</name>
<evidence type="ECO:0000256" key="1">
    <source>
        <dbReference type="SAM" id="Phobius"/>
    </source>
</evidence>
<keyword evidence="1" id="KW-1133">Transmembrane helix</keyword>
<keyword evidence="1" id="KW-0472">Membrane</keyword>
<evidence type="ECO:0000313" key="3">
    <source>
        <dbReference type="Proteomes" id="UP000297053"/>
    </source>
</evidence>
<feature type="transmembrane region" description="Helical" evidence="1">
    <location>
        <begin position="21"/>
        <end position="42"/>
    </location>
</feature>
<dbReference type="KEGG" id="halz:E5139_04665"/>
<dbReference type="Pfam" id="PF26047">
    <property type="entry name" value="DUF8015"/>
    <property type="match status" value="1"/>
</dbReference>
<dbReference type="RefSeq" id="WP_012807804.1">
    <property type="nucleotide sequence ID" value="NZ_CP039375.1"/>
</dbReference>
<dbReference type="OMA" id="VVIDACY"/>
<keyword evidence="1" id="KW-0812">Transmembrane</keyword>
<dbReference type="GeneID" id="42178203"/>
<dbReference type="EMBL" id="CP039375">
    <property type="protein sequence ID" value="QCD64963.1"/>
    <property type="molecule type" value="Genomic_DNA"/>
</dbReference>
<dbReference type="InterPro" id="IPR058328">
    <property type="entry name" value="DUF8015"/>
</dbReference>
<dbReference type="Proteomes" id="UP000297053">
    <property type="component" value="Chromosome"/>
</dbReference>
<protein>
    <submittedName>
        <fullName evidence="2">Uncharacterized protein</fullName>
    </submittedName>
</protein>
<evidence type="ECO:0000313" key="2">
    <source>
        <dbReference type="EMBL" id="QCD64963.1"/>
    </source>
</evidence>
<sequence length="74" mass="7861">MTASTKRNVPRNGNRTALSRYDLVLAVIPTAFVVALLSNVLFGIPLRTVLPASSLVGVLALADTLYVNPPIDGR</sequence>
<gene>
    <name evidence="2" type="ORF">E5139_04665</name>
</gene>
<reference evidence="2 3" key="1">
    <citation type="submission" date="2019-04" db="EMBL/GenBank/DDBJ databases">
        <title>Complete genome sequence of Arthrobacter sp. ZXY-2 associated with effective atrazine degradation and salt adaptation.</title>
        <authorList>
            <person name="Zhao X."/>
        </authorList>
    </citation>
    <scope>NUCLEOTIDE SEQUENCE [LARGE SCALE GENOMIC DNA]</scope>
    <source>
        <strain evidence="3">ZP60</strain>
    </source>
</reference>
<proteinExistence type="predicted"/>
<organism evidence="2 3">
    <name type="scientific">Halomicrobium mukohataei</name>
    <dbReference type="NCBI Taxonomy" id="57705"/>
    <lineage>
        <taxon>Archaea</taxon>
        <taxon>Methanobacteriati</taxon>
        <taxon>Methanobacteriota</taxon>
        <taxon>Stenosarchaea group</taxon>
        <taxon>Halobacteria</taxon>
        <taxon>Halobacteriales</taxon>
        <taxon>Haloarculaceae</taxon>
        <taxon>Halomicrobium</taxon>
    </lineage>
</organism>